<dbReference type="InterPro" id="IPR006015">
    <property type="entry name" value="Universal_stress_UspA"/>
</dbReference>
<dbReference type="InterPro" id="IPR014729">
    <property type="entry name" value="Rossmann-like_a/b/a_fold"/>
</dbReference>
<feature type="region of interest" description="Disordered" evidence="1">
    <location>
        <begin position="149"/>
        <end position="190"/>
    </location>
</feature>
<dbReference type="PRINTS" id="PR01438">
    <property type="entry name" value="UNVRSLSTRESS"/>
</dbReference>
<gene>
    <name evidence="3" type="ORF">UFOPK3564_00765</name>
</gene>
<reference evidence="3" key="1">
    <citation type="submission" date="2020-05" db="EMBL/GenBank/DDBJ databases">
        <authorList>
            <person name="Chiriac C."/>
            <person name="Salcher M."/>
            <person name="Ghai R."/>
            <person name="Kavagutti S V."/>
        </authorList>
    </citation>
    <scope>NUCLEOTIDE SEQUENCE</scope>
</reference>
<organism evidence="3">
    <name type="scientific">freshwater metagenome</name>
    <dbReference type="NCBI Taxonomy" id="449393"/>
    <lineage>
        <taxon>unclassified sequences</taxon>
        <taxon>metagenomes</taxon>
        <taxon>ecological metagenomes</taxon>
    </lineage>
</organism>
<accession>A0A6J7G7P6</accession>
<dbReference type="InterPro" id="IPR006016">
    <property type="entry name" value="UspA"/>
</dbReference>
<dbReference type="Gene3D" id="3.40.50.620">
    <property type="entry name" value="HUPs"/>
    <property type="match status" value="1"/>
</dbReference>
<feature type="region of interest" description="Disordered" evidence="1">
    <location>
        <begin position="47"/>
        <end position="73"/>
    </location>
</feature>
<evidence type="ECO:0000256" key="1">
    <source>
        <dbReference type="SAM" id="MobiDB-lite"/>
    </source>
</evidence>
<sequence>MTHPPVVLLPFDRSVDAEAAVDRVVELVPDADLTVMTIWRPTVPDAVDDGRGLDRPPTAGAGGRESADARASLGARHAAAAGLRAHARCQRATSDVVGTIVAVADELDADLIVMGRHGRSGGGYAEIGATVRGVLQRTGRTVLVVSGHDVPHHPDPPGPTGVTQDTPGHGGTRVGAWTPATPDDERDGAW</sequence>
<dbReference type="Pfam" id="PF00582">
    <property type="entry name" value="Usp"/>
    <property type="match status" value="1"/>
</dbReference>
<evidence type="ECO:0000313" key="3">
    <source>
        <dbReference type="EMBL" id="CAB4904171.1"/>
    </source>
</evidence>
<dbReference type="EMBL" id="CAFBMK010000029">
    <property type="protein sequence ID" value="CAB4904171.1"/>
    <property type="molecule type" value="Genomic_DNA"/>
</dbReference>
<name>A0A6J7G7P6_9ZZZZ</name>
<dbReference type="CDD" id="cd00293">
    <property type="entry name" value="USP-like"/>
    <property type="match status" value="1"/>
</dbReference>
<evidence type="ECO:0000259" key="2">
    <source>
        <dbReference type="Pfam" id="PF00582"/>
    </source>
</evidence>
<dbReference type="SUPFAM" id="SSF52402">
    <property type="entry name" value="Adenine nucleotide alpha hydrolases-like"/>
    <property type="match status" value="1"/>
</dbReference>
<proteinExistence type="predicted"/>
<feature type="domain" description="UspA" evidence="2">
    <location>
        <begin position="7"/>
        <end position="145"/>
    </location>
</feature>
<dbReference type="AlphaFoldDB" id="A0A6J7G7P6"/>
<protein>
    <submittedName>
        <fullName evidence="3">Unannotated protein</fullName>
    </submittedName>
</protein>